<dbReference type="Pfam" id="PF02518">
    <property type="entry name" value="HATPase_c"/>
    <property type="match status" value="1"/>
</dbReference>
<dbReference type="InterPro" id="IPR005467">
    <property type="entry name" value="His_kinase_dom"/>
</dbReference>
<dbReference type="InterPro" id="IPR036890">
    <property type="entry name" value="HATPase_C_sf"/>
</dbReference>
<keyword evidence="7" id="KW-0472">Membrane</keyword>
<organism evidence="9 10">
    <name type="scientific">Aquiflexum gelatinilyticum</name>
    <dbReference type="NCBI Taxonomy" id="2961943"/>
    <lineage>
        <taxon>Bacteria</taxon>
        <taxon>Pseudomonadati</taxon>
        <taxon>Bacteroidota</taxon>
        <taxon>Cytophagia</taxon>
        <taxon>Cytophagales</taxon>
        <taxon>Cyclobacteriaceae</taxon>
        <taxon>Aquiflexum</taxon>
    </lineage>
</organism>
<evidence type="ECO:0000256" key="7">
    <source>
        <dbReference type="SAM" id="Phobius"/>
    </source>
</evidence>
<dbReference type="SMART" id="SM00028">
    <property type="entry name" value="TPR"/>
    <property type="match status" value="3"/>
</dbReference>
<dbReference type="SMART" id="SM00388">
    <property type="entry name" value="HisKA"/>
    <property type="match status" value="1"/>
</dbReference>
<dbReference type="InterPro" id="IPR004358">
    <property type="entry name" value="Sig_transdc_His_kin-like_C"/>
</dbReference>
<dbReference type="GO" id="GO:0000155">
    <property type="term" value="F:phosphorelay sensor kinase activity"/>
    <property type="evidence" value="ECO:0007669"/>
    <property type="project" value="InterPro"/>
</dbReference>
<keyword evidence="7" id="KW-1133">Transmembrane helix</keyword>
<proteinExistence type="predicted"/>
<evidence type="ECO:0000256" key="2">
    <source>
        <dbReference type="ARBA" id="ARBA00012438"/>
    </source>
</evidence>
<keyword evidence="4" id="KW-0808">Transferase</keyword>
<feature type="domain" description="Histidine kinase" evidence="8">
    <location>
        <begin position="351"/>
        <end position="564"/>
    </location>
</feature>
<dbReference type="Proteomes" id="UP001142175">
    <property type="component" value="Unassembled WGS sequence"/>
</dbReference>
<name>A0A9X2T1R7_9BACT</name>
<keyword evidence="7" id="KW-0812">Transmembrane</keyword>
<dbReference type="SUPFAM" id="SSF48452">
    <property type="entry name" value="TPR-like"/>
    <property type="match status" value="1"/>
</dbReference>
<dbReference type="AlphaFoldDB" id="A0A9X2T1R7"/>
<protein>
    <recommendedName>
        <fullName evidence="2">histidine kinase</fullName>
        <ecNumber evidence="2">2.7.13.3</ecNumber>
    </recommendedName>
</protein>
<evidence type="ECO:0000256" key="5">
    <source>
        <dbReference type="ARBA" id="ARBA00022777"/>
    </source>
</evidence>
<dbReference type="SMART" id="SM00387">
    <property type="entry name" value="HATPase_c"/>
    <property type="match status" value="1"/>
</dbReference>
<dbReference type="EMBL" id="JANSUY010000022">
    <property type="protein sequence ID" value="MCR9017058.1"/>
    <property type="molecule type" value="Genomic_DNA"/>
</dbReference>
<dbReference type="Gene3D" id="1.10.287.130">
    <property type="match status" value="1"/>
</dbReference>
<comment type="caution">
    <text evidence="9">The sequence shown here is derived from an EMBL/GenBank/DDBJ whole genome shotgun (WGS) entry which is preliminary data.</text>
</comment>
<dbReference type="InterPro" id="IPR003661">
    <property type="entry name" value="HisK_dim/P_dom"/>
</dbReference>
<evidence type="ECO:0000313" key="9">
    <source>
        <dbReference type="EMBL" id="MCR9017058.1"/>
    </source>
</evidence>
<evidence type="ECO:0000256" key="3">
    <source>
        <dbReference type="ARBA" id="ARBA00022553"/>
    </source>
</evidence>
<evidence type="ECO:0000256" key="1">
    <source>
        <dbReference type="ARBA" id="ARBA00000085"/>
    </source>
</evidence>
<accession>A0A9X2T1R7</accession>
<dbReference type="RefSeq" id="WP_258424901.1">
    <property type="nucleotide sequence ID" value="NZ_JANSUY010000022.1"/>
</dbReference>
<keyword evidence="6" id="KW-0902">Two-component regulatory system</keyword>
<dbReference type="InterPro" id="IPR011990">
    <property type="entry name" value="TPR-like_helical_dom_sf"/>
</dbReference>
<evidence type="ECO:0000259" key="8">
    <source>
        <dbReference type="PROSITE" id="PS50109"/>
    </source>
</evidence>
<dbReference type="InterPro" id="IPR036097">
    <property type="entry name" value="HisK_dim/P_sf"/>
</dbReference>
<sequence length="564" mass="64485">MSNLIKSDFEAALKAHIEALKIRESLLDSVGMLESNLNLGNIYYRTKELDKAAKFYHTALIFGLKTNNLRGLALIYNNLGSYHLDRWHAAKDQTDFDSALEFLQKALEIKETLGDSRGMINTLNQLSDLFEESGDESKRYDLIQRAWTIANKFNDIESKLAVLGSLAEYHFEKGQMYKALDYANQGFEIAENLKSHYQISVAAEKVAKIAASLKNYSLAYEYLSIQKESEEILFNENRQKIRDELTIQYETEKKELANQQLLKDREYYNLSLKRKNELLIVIVIAVLGLLVLLWIQINNHRKLKSTHEELREAHALVNSQHLQIHEQAQNLHETNQALNVANKFRDKIFSVISHDLRAPFANIQGTISLWNSKLLSTQEMEDLISMISRDTYAAFLMLENLLDWARTQMGSNEVQSNQINLNRLIEENKDLFNFQLKRKNIDLVNHIPLKKFINSDKERLNFIIRNYILNAIKFTPEGGRIDIEYRDIENAEILVKDSGTGIKPELISKLFKNQNITTKGTAGESGTGIGLMLCKDFAESIGAELAVESIVNSGSTFIIRLGVN</sequence>
<comment type="catalytic activity">
    <reaction evidence="1">
        <text>ATP + protein L-histidine = ADP + protein N-phospho-L-histidine.</text>
        <dbReference type="EC" id="2.7.13.3"/>
    </reaction>
</comment>
<keyword evidence="5 9" id="KW-0418">Kinase</keyword>
<dbReference type="InterPro" id="IPR050736">
    <property type="entry name" value="Sensor_HK_Regulatory"/>
</dbReference>
<reference evidence="9" key="1">
    <citation type="submission" date="2022-08" db="EMBL/GenBank/DDBJ databases">
        <authorList>
            <person name="Zhang D."/>
        </authorList>
    </citation>
    <scope>NUCLEOTIDE SEQUENCE</scope>
    <source>
        <strain evidence="9">XJ19-11</strain>
    </source>
</reference>
<dbReference type="PROSITE" id="PS50109">
    <property type="entry name" value="HIS_KIN"/>
    <property type="match status" value="1"/>
</dbReference>
<dbReference type="Gene3D" id="3.30.565.10">
    <property type="entry name" value="Histidine kinase-like ATPase, C-terminal domain"/>
    <property type="match status" value="1"/>
</dbReference>
<dbReference type="Gene3D" id="1.25.40.10">
    <property type="entry name" value="Tetratricopeptide repeat domain"/>
    <property type="match status" value="2"/>
</dbReference>
<dbReference type="PRINTS" id="PR00344">
    <property type="entry name" value="BCTRLSENSOR"/>
</dbReference>
<dbReference type="SUPFAM" id="SSF55874">
    <property type="entry name" value="ATPase domain of HSP90 chaperone/DNA topoisomerase II/histidine kinase"/>
    <property type="match status" value="1"/>
</dbReference>
<dbReference type="InterPro" id="IPR019734">
    <property type="entry name" value="TPR_rpt"/>
</dbReference>
<dbReference type="InterPro" id="IPR003594">
    <property type="entry name" value="HATPase_dom"/>
</dbReference>
<evidence type="ECO:0000256" key="6">
    <source>
        <dbReference type="ARBA" id="ARBA00023012"/>
    </source>
</evidence>
<feature type="transmembrane region" description="Helical" evidence="7">
    <location>
        <begin position="278"/>
        <end position="297"/>
    </location>
</feature>
<keyword evidence="10" id="KW-1185">Reference proteome</keyword>
<dbReference type="SUPFAM" id="SSF47384">
    <property type="entry name" value="Homodimeric domain of signal transducing histidine kinase"/>
    <property type="match status" value="1"/>
</dbReference>
<dbReference type="PANTHER" id="PTHR43711">
    <property type="entry name" value="TWO-COMPONENT HISTIDINE KINASE"/>
    <property type="match status" value="1"/>
</dbReference>
<dbReference type="PANTHER" id="PTHR43711:SF31">
    <property type="entry name" value="HISTIDINE KINASE"/>
    <property type="match status" value="1"/>
</dbReference>
<dbReference type="CDD" id="cd00082">
    <property type="entry name" value="HisKA"/>
    <property type="match status" value="1"/>
</dbReference>
<evidence type="ECO:0000313" key="10">
    <source>
        <dbReference type="Proteomes" id="UP001142175"/>
    </source>
</evidence>
<keyword evidence="3" id="KW-0597">Phosphoprotein</keyword>
<gene>
    <name evidence="9" type="ORF">NU887_18635</name>
</gene>
<dbReference type="EC" id="2.7.13.3" evidence="2"/>
<evidence type="ECO:0000256" key="4">
    <source>
        <dbReference type="ARBA" id="ARBA00022679"/>
    </source>
</evidence>